<keyword evidence="1" id="KW-0732">Signal</keyword>
<dbReference type="eggNOG" id="ENOG5030UU4">
    <property type="taxonomic scope" value="Bacteria"/>
</dbReference>
<organism evidence="2 3">
    <name type="scientific">Alloprevotella tannerae ATCC 51259</name>
    <dbReference type="NCBI Taxonomy" id="626522"/>
    <lineage>
        <taxon>Bacteria</taxon>
        <taxon>Pseudomonadati</taxon>
        <taxon>Bacteroidota</taxon>
        <taxon>Bacteroidia</taxon>
        <taxon>Bacteroidales</taxon>
        <taxon>Prevotellaceae</taxon>
        <taxon>Alloprevotella</taxon>
    </lineage>
</organism>
<dbReference type="AlphaFoldDB" id="C9LEN2"/>
<evidence type="ECO:0000313" key="3">
    <source>
        <dbReference type="Proteomes" id="UP000003460"/>
    </source>
</evidence>
<proteinExistence type="predicted"/>
<feature type="signal peptide" evidence="1">
    <location>
        <begin position="1"/>
        <end position="20"/>
    </location>
</feature>
<evidence type="ECO:0000256" key="1">
    <source>
        <dbReference type="SAM" id="SignalP"/>
    </source>
</evidence>
<dbReference type="HOGENOM" id="CLU_111028_0_0_10"/>
<reference evidence="2" key="1">
    <citation type="submission" date="2009-09" db="EMBL/GenBank/DDBJ databases">
        <authorList>
            <person name="Weinstock G."/>
            <person name="Sodergren E."/>
            <person name="Clifton S."/>
            <person name="Fulton L."/>
            <person name="Fulton B."/>
            <person name="Courtney L."/>
            <person name="Fronick C."/>
            <person name="Harrison M."/>
            <person name="Strong C."/>
            <person name="Farmer C."/>
            <person name="Delahaunty K."/>
            <person name="Markovic C."/>
            <person name="Hall O."/>
            <person name="Minx P."/>
            <person name="Tomlinson C."/>
            <person name="Mitreva M."/>
            <person name="Nelson J."/>
            <person name="Hou S."/>
            <person name="Wollam A."/>
            <person name="Pepin K.H."/>
            <person name="Johnson M."/>
            <person name="Bhonagiri V."/>
            <person name="Nash W.E."/>
            <person name="Warren W."/>
            <person name="Chinwalla A."/>
            <person name="Mardis E.R."/>
            <person name="Wilson R.K."/>
        </authorList>
    </citation>
    <scope>NUCLEOTIDE SEQUENCE [LARGE SCALE GENOMIC DNA]</scope>
    <source>
        <strain evidence="2">ATCC 51259</strain>
    </source>
</reference>
<protein>
    <recommendedName>
        <fullName evidence="4">DUF4251 domain-containing protein</fullName>
    </recommendedName>
</protein>
<dbReference type="OrthoDB" id="1025938at2"/>
<evidence type="ECO:0000313" key="2">
    <source>
        <dbReference type="EMBL" id="EEX72201.1"/>
    </source>
</evidence>
<keyword evidence="3" id="KW-1185">Reference proteome</keyword>
<gene>
    <name evidence="2" type="ORF">GCWU000325_00662</name>
</gene>
<evidence type="ECO:0008006" key="4">
    <source>
        <dbReference type="Google" id="ProtNLM"/>
    </source>
</evidence>
<dbReference type="Proteomes" id="UP000003460">
    <property type="component" value="Unassembled WGS sequence"/>
</dbReference>
<feature type="chain" id="PRO_5002997239" description="DUF4251 domain-containing protein" evidence="1">
    <location>
        <begin position="21"/>
        <end position="195"/>
    </location>
</feature>
<dbReference type="RefSeq" id="WP_006254433.1">
    <property type="nucleotide sequence ID" value="NZ_GG700642.1"/>
</dbReference>
<dbReference type="EMBL" id="ACIJ02000016">
    <property type="protein sequence ID" value="EEX72201.1"/>
    <property type="molecule type" value="Genomic_DNA"/>
</dbReference>
<name>C9LEN2_9BACT</name>
<comment type="caution">
    <text evidence="2">The sequence shown here is derived from an EMBL/GenBank/DDBJ whole genome shotgun (WGS) entry which is preliminary data.</text>
</comment>
<accession>C9LEN2</accession>
<dbReference type="GeneID" id="84575850"/>
<sequence length="195" mass="21973">MMKKYLLAFVAAVMAVTVWGQSASEHLRFKGVPIAGTPESFARRLKQKGLTVTQTDRDGVLLTGSFAGYRDCSITVSSSKNRNTVSSVSVAFPSRNSWRELEGDYSNLKSMLTTKYGEPHETTEMFEGSTAPKTDEDRIYKVRFDQCKYFSIFRPSKGRILLQIVHYGTENCYVLLSYIDEINYGTVYAPVIDDL</sequence>